<dbReference type="Proteomes" id="UP000199306">
    <property type="component" value="Unassembled WGS sequence"/>
</dbReference>
<dbReference type="EMBL" id="FOXH01000002">
    <property type="protein sequence ID" value="SFP30179.1"/>
    <property type="molecule type" value="Genomic_DNA"/>
</dbReference>
<dbReference type="NCBIfam" id="TIGR04183">
    <property type="entry name" value="Por_Secre_tail"/>
    <property type="match status" value="1"/>
</dbReference>
<feature type="domain" description="Secretion system C-terminal sorting" evidence="1">
    <location>
        <begin position="3453"/>
        <end position="3521"/>
    </location>
</feature>
<evidence type="ECO:0000259" key="2">
    <source>
        <dbReference type="Pfam" id="PF19078"/>
    </source>
</evidence>
<name>A0A1I5P7T8_9BACT</name>
<sequence length="3529" mass="358449">MKHFIHQLFRLLSIITLLTTSTITFGQISPGDIAIIGINADDTFPNQRWAFVVLADIPASTVIHFTDAGITNTGVFNVNAVNEGHMTWTTPSKITAGTVFFCTNSGISGQTVTGSLGGTTNGFPGTGDQIIVYTGTSGTTTGATFIYALNTGQSSTNYPSLGSWQTTTTNTGDNLSYAPPGLASTNEAVLTSNSSTGFLSSGTGASGSANYGFDNMYYAGTTSGTKTSILAAIANPSNWLGDNSTAWNLSSGGVFPATFTLPSAPTVTTTAQSGVSTTSATLGGNVTADGGASVTDRGIVWSTSSNPTTADNKVGNGSGTGSFSASVPGLPQGATVYVKAYAINSVNTGYGNQISFSTNTVVSSISRAGSTPTNAGTVSYNVVFAQSVTGVDVSDFSLTTTGVSSTSISSVSGSGTNWTITVGTGTGSGTIRLDFTGTSGVTPNVNAAFTSGEVYTIDKTAPTVAISSSASNPTNASPITVNFNFSESVTGFVIGDITVAGGTKSNFTGSGSSYSVDITPTADGTITVDVAAAVATDAAGNGNTAATQFSIVSDRSVPNVTISSTSASPTNASPITVNFTFSKSVTGFTIGDITVAGGTKSNFTGSGSSYSVDVTPSADGTITVDVAAGVAVDVFSNPNTAATQFSIVSDRTAPTVTITSVTSSPTNASPITVNFTFNENVTGFVIGDITVAGATKSNFTGSGSSYSVDITPTADGTITVNVAGNVANDAAGNGNTAATQFSIVSDRTAPTVTITSTSTSPTSNSPITVNFTFSENVTGFAIGDITVAGGTKSNFTGSGSSYSVDVTPTADGTITVNVAAGVATDAVGNNNTAATQFSIVSDRTAPTVVISSTSTSPTNANPIVVNFTFNESVTGFTIGDITVAGGTKGNFTGSGSSYSVEVTPTADGTITVDVAAGVANDLAGNPNTAATQFSIVSDRTAPTVTITSVTTSPTNASPITVNFTFSKNVTGFVIGDITVAGATKSNFTGSGSSYSVDITPTADGTITVNVAGNVANDAAGNGNTAATQFSIVSDRTAPTVTITSTSTSPTSNSPITVNFTFSENVTGFAIGDITVAGGTKSNFTGSGSSYSVDVTPTADGTITVDVAAGVATDAVGNNNTAATQFSIVSDKTSPTVVISSTSTSPTNANPIVVNFTFNESVTGFAIGDITVAGGTKGNFTGSGSSYSVEVTPTADGTITVDVAAGVANDLAGNPNTAATQFSIVSDRTAPTVTITSVTTSPTNASPITVNFTFSKNVTGFVIGDITVAGATKSNFTGSGSSYSVDITPTADGTITVNVAGNVANDAAGNGNTAATQFSIVSDRTAPTVAITSTSTSPTSNSPITVNFTFSENVTGFAIGDITVAGGTKSNFTGSGSSYSVDVTPTADGTITVDVAAGVATDAVGNNNTAATQFSIVSDRTAPTVVISSTSTSPTNANPIVININFNKNVTGFVIGDITVAGGTKGNFTGSGSSYSVEVTPTADGTITVDVAAGVANDLSGNPNTAATQFSIVSDRTAPVATITSTSTSPTNASPIVVNINFSKNVTGFVIGDIIVAGGTKSNFTGSGSSYSVNITPSADGTITVDVGAGAANDAAGNGNPAATQFSIVSDRTIPTVTIASASASPTNASPVTVNFTFSKSVTGFAIGDITVAGGSKSNFTGSGTSYSVDITPSGDGTITVDVAAGVATDGTGNGNAAATQFSIVSDRTAPTVAISSTSTSPTNASPIVVNFTFSESVTGFTIGDITVAGGTKGNFTGSGSNYSVEITPGGDGTITVNVGAGVANDLAGNGNTAATQFSIVSDMTAPTVVISSTSTSPTNASPITVNFTFSENVTGFAVGDITVAGGTKSNFTGSGSSYSVDITPAADGTITVNVGGNAANDAAGNGNTEATQFSIVSERTNPSVSVSSTSTSPTNTSPITVNFTFSKNVTGFVIGDITVAGGSKSNFTGSGSGYSVDVTPTGDGTITVDVAANVANDGANNGNTAATQFSIVSDRTAPTVAISSTSTSPTNASPIVVNFTFSESVTGFAIGDITVAGGTKGNFTGSGSNYSVEITPGGDGTITVNVGAGVANDLAGNGNTAATQFSIVSDRTKPGVTIASTSSNPTSTSPIPLTFVFSKSVSDFTNGDVVVSGGSLSNFTGSGTNYSADLLPSINGTITVDVPANIAVDGSGNNNTAATQFSIQYVNNPPVLITSGGPTAFIQGTTPSVVIDPGVTVSDIDDLTLRSGTVSIAVNFQSGEDVLSFDYDAGTMGNITGSYSAGVMSLSSASPYATVAQWQAAFRAVKYSNTSATPNTGSRTTSFVVNDGQNNSTAYGKIITITPKPIITVAAILVVSGTKGTLEATGCTGGTVNWFGSSSTADLTVLGTGVTFQSPDPVTAAISFYAQCTIGLAVSDRTEGKITLRDCSGLIASAGPGGTFTGLETYKLTGVTTASGGTTPYTYEWTTSPVVSIDDATIANPEVGPFTQNTTVNIKVTDDFGCSSTSSVVVNYDECRLSATITGNGDLCSSSQVTLTVNVTGAKNPVSYLWCDNSTGSSLVVTTPNTYCLKVTDASGCTHFEQVVVTKTALSTPTIAVVGGTNPLIGPGSVILEADCDGNSVNWFDANNNLLPNVSLNSFRYETVILSSSTTFYAECNKSTCTSSRGSIYITVIPLPDAPTLDAPILCDWGKPTVNATGCAGTVNWYWWASGGNPIATGNAFMSPDVFKTSDYVYADCEVGGIHSLRVRTLVTISPLPEASIKVMSGKVAFCAGDATTLIGNNDREVKGYQWKKDGQILGGRTNRELGVSESGRYSVITFSDRCQRESESVMITAVPLPSAPVIVPKSSLSFCQGLSVQLVAQTQGDFSELRWYKEGTNVGYQKEYWAEISGRYSLRATNYLGCVSPESGSVFVNVLPNPAKPKIYADGKTTVCEDVKINLTISTDPAFRYSWSRQDGKTYATQFIAGITERGVYDLVVTDNNGCNSPKATLEVIVHKLPDAPIIKASGPTEFCEGSSVDLTANVIETPTSQIISYEWKTGEKGTGFKTIKALQGSSSTRKYAVRATDQVGCVSLYSEEILIKVNPNPAKPSISANAPLTYCDNNLTTLTATKATKYLWSSGETTQSIKPGISGNYGLTVENDFGCKSPQSDILTVKVNLSPNIPAIKADGLLEFCDGNKVELTASSDPAYKSYLWNTAGGSAVTPKIVVQKTGTYVVSVKNEVGCSAESVPVSVKVNALPQKPVISANGNTTFCDGGQVTLSVANAQKYTWNTNASSQTLLVKNSGKFAVIVTNEFGCNSLPSDTLSVTVNPNPAKPSVSAQSSTTFCADSKVTLTSSTEFGYRWSNGETSQSVDLNKTGMFTVKVINQFNCISVSSDVIATRALDLPETPTVSKTGVFNLEANSFGLGDGYEWKLAGKLIADTASIIKASSNGNYSVRKKKVYVVNQANMVCYSASVERTFKAEEAYNGLGVYPNPVSGDKLFIETQYNLENATVTIYDRMGAPIFTGNITLLDGRYYININTLNDGLYLLRVSSSNFDSSKWVSVKR</sequence>
<feature type="domain" description="Bacterial Ig-like" evidence="2">
    <location>
        <begin position="1226"/>
        <end position="1316"/>
    </location>
</feature>
<accession>A0A1I5P7T8</accession>
<dbReference type="InterPro" id="IPR044048">
    <property type="entry name" value="Big_12"/>
</dbReference>
<feature type="domain" description="Bacterial Ig-like" evidence="2">
    <location>
        <begin position="1802"/>
        <end position="1892"/>
    </location>
</feature>
<evidence type="ECO:0000313" key="4">
    <source>
        <dbReference type="Proteomes" id="UP000199306"/>
    </source>
</evidence>
<evidence type="ECO:0000259" key="1">
    <source>
        <dbReference type="Pfam" id="PF18962"/>
    </source>
</evidence>
<evidence type="ECO:0000313" key="3">
    <source>
        <dbReference type="EMBL" id="SFP30179.1"/>
    </source>
</evidence>
<dbReference type="RefSeq" id="WP_092012967.1">
    <property type="nucleotide sequence ID" value="NZ_FOXH01000002.1"/>
</dbReference>
<reference evidence="3 4" key="1">
    <citation type="submission" date="2016-10" db="EMBL/GenBank/DDBJ databases">
        <authorList>
            <person name="de Groot N.N."/>
        </authorList>
    </citation>
    <scope>NUCLEOTIDE SEQUENCE [LARGE SCALE GENOMIC DNA]</scope>
    <source>
        <strain evidence="4">E92,LMG 26720,CCM 7988</strain>
    </source>
</reference>
<dbReference type="STRING" id="1079859.SAMN04515674_102332"/>
<proteinExistence type="predicted"/>
<dbReference type="InterPro" id="IPR026444">
    <property type="entry name" value="Secre_tail"/>
</dbReference>
<dbReference type="PANTHER" id="PTHR34677:SF3">
    <property type="entry name" value="BACTERIAL IG-LIKE DOMAIN-CONTAINING PROTEIN"/>
    <property type="match status" value="1"/>
</dbReference>
<evidence type="ECO:0008006" key="5">
    <source>
        <dbReference type="Google" id="ProtNLM"/>
    </source>
</evidence>
<dbReference type="Pfam" id="PF18962">
    <property type="entry name" value="Por_Secre_tail"/>
    <property type="match status" value="1"/>
</dbReference>
<feature type="domain" description="Bacterial Ig-like" evidence="2">
    <location>
        <begin position="1034"/>
        <end position="1124"/>
    </location>
</feature>
<feature type="domain" description="Bacterial Ig-like" evidence="2">
    <location>
        <begin position="1899"/>
        <end position="1988"/>
    </location>
</feature>
<dbReference type="Pfam" id="PF19078">
    <property type="entry name" value="Big_12"/>
    <property type="match status" value="18"/>
</dbReference>
<feature type="domain" description="Bacterial Ig-like" evidence="2">
    <location>
        <begin position="554"/>
        <end position="644"/>
    </location>
</feature>
<feature type="domain" description="Bacterial Ig-like" evidence="2">
    <location>
        <begin position="1706"/>
        <end position="1796"/>
    </location>
</feature>
<dbReference type="OrthoDB" id="531718at2"/>
<feature type="domain" description="Bacterial Ig-like" evidence="2">
    <location>
        <begin position="650"/>
        <end position="740"/>
    </location>
</feature>
<feature type="domain" description="Bacterial Ig-like" evidence="2">
    <location>
        <begin position="2090"/>
        <end position="2183"/>
    </location>
</feature>
<keyword evidence="4" id="KW-1185">Reference proteome</keyword>
<organism evidence="3 4">
    <name type="scientific">Pseudarcicella hirudinis</name>
    <dbReference type="NCBI Taxonomy" id="1079859"/>
    <lineage>
        <taxon>Bacteria</taxon>
        <taxon>Pseudomonadati</taxon>
        <taxon>Bacteroidota</taxon>
        <taxon>Cytophagia</taxon>
        <taxon>Cytophagales</taxon>
        <taxon>Flectobacillaceae</taxon>
        <taxon>Pseudarcicella</taxon>
    </lineage>
</organism>
<feature type="domain" description="Bacterial Ig-like" evidence="2">
    <location>
        <begin position="1418"/>
        <end position="1508"/>
    </location>
</feature>
<feature type="domain" description="Bacterial Ig-like" evidence="2">
    <location>
        <begin position="458"/>
        <end position="548"/>
    </location>
</feature>
<feature type="domain" description="Bacterial Ig-like" evidence="2">
    <location>
        <begin position="1994"/>
        <end position="2084"/>
    </location>
</feature>
<gene>
    <name evidence="3" type="ORF">SAMN04515674_102332</name>
</gene>
<protein>
    <recommendedName>
        <fullName evidence="5">Gliding motility-associated C-terminal domain-containing protein</fullName>
    </recommendedName>
</protein>
<dbReference type="PANTHER" id="PTHR34677">
    <property type="match status" value="1"/>
</dbReference>
<feature type="domain" description="Bacterial Ig-like" evidence="2">
    <location>
        <begin position="1130"/>
        <end position="1220"/>
    </location>
</feature>
<feature type="domain" description="Bacterial Ig-like" evidence="2">
    <location>
        <begin position="842"/>
        <end position="932"/>
    </location>
</feature>
<feature type="domain" description="Bacterial Ig-like" evidence="2">
    <location>
        <begin position="1322"/>
        <end position="1412"/>
    </location>
</feature>
<feature type="domain" description="Bacterial Ig-like" evidence="2">
    <location>
        <begin position="1610"/>
        <end position="1699"/>
    </location>
</feature>
<feature type="domain" description="Bacterial Ig-like" evidence="2">
    <location>
        <begin position="938"/>
        <end position="1028"/>
    </location>
</feature>
<feature type="domain" description="Bacterial Ig-like" evidence="2">
    <location>
        <begin position="1514"/>
        <end position="1602"/>
    </location>
</feature>
<feature type="domain" description="Bacterial Ig-like" evidence="2">
    <location>
        <begin position="746"/>
        <end position="836"/>
    </location>
</feature>